<dbReference type="OrthoDB" id="3689607at2"/>
<dbReference type="RefSeq" id="WP_133901702.1">
    <property type="nucleotide sequence ID" value="NZ_SOCP01000002.1"/>
</dbReference>
<dbReference type="Pfam" id="PF00293">
    <property type="entry name" value="NUDIX"/>
    <property type="match status" value="1"/>
</dbReference>
<keyword evidence="3 4" id="KW-0378">Hydrolase</keyword>
<evidence type="ECO:0000313" key="6">
    <source>
        <dbReference type="EMBL" id="TDV56460.1"/>
    </source>
</evidence>
<evidence type="ECO:0000313" key="7">
    <source>
        <dbReference type="Proteomes" id="UP000294927"/>
    </source>
</evidence>
<sequence>MATLPIRDNAGNALVDFRVADEQELNPLAAVPASLVVVTHDDAVLMMFDRWRRQWELPGGQREPGETARQTAVRELREETGIDDVTLTFAAVAEFVLTKPVRRELLAIYRVRLPVSPSLTTNDEALDFQWWPPARPVSEDMSPLDAEIARRVCQSPAT</sequence>
<dbReference type="PRINTS" id="PR00502">
    <property type="entry name" value="NUDIXFAMILY"/>
</dbReference>
<evidence type="ECO:0000256" key="2">
    <source>
        <dbReference type="ARBA" id="ARBA00005582"/>
    </source>
</evidence>
<dbReference type="InterPro" id="IPR015797">
    <property type="entry name" value="NUDIX_hydrolase-like_dom_sf"/>
</dbReference>
<dbReference type="SUPFAM" id="SSF55811">
    <property type="entry name" value="Nudix"/>
    <property type="match status" value="1"/>
</dbReference>
<dbReference type="PROSITE" id="PS00893">
    <property type="entry name" value="NUDIX_BOX"/>
    <property type="match status" value="1"/>
</dbReference>
<evidence type="ECO:0000256" key="1">
    <source>
        <dbReference type="ARBA" id="ARBA00001946"/>
    </source>
</evidence>
<dbReference type="InterPro" id="IPR020084">
    <property type="entry name" value="NUDIX_hydrolase_CS"/>
</dbReference>
<dbReference type="PROSITE" id="PS51462">
    <property type="entry name" value="NUDIX"/>
    <property type="match status" value="1"/>
</dbReference>
<reference evidence="6 7" key="1">
    <citation type="submission" date="2019-03" db="EMBL/GenBank/DDBJ databases">
        <title>Genomic Encyclopedia of Archaeal and Bacterial Type Strains, Phase II (KMG-II): from individual species to whole genera.</title>
        <authorList>
            <person name="Goeker M."/>
        </authorList>
    </citation>
    <scope>NUCLEOTIDE SEQUENCE [LARGE SCALE GENOMIC DNA]</scope>
    <source>
        <strain evidence="6 7">DSM 45499</strain>
    </source>
</reference>
<dbReference type="InterPro" id="IPR020476">
    <property type="entry name" value="Nudix_hydrolase"/>
</dbReference>
<protein>
    <submittedName>
        <fullName evidence="6">ADP-ribose pyrophosphatase YjhB (NUDIX family)</fullName>
    </submittedName>
</protein>
<evidence type="ECO:0000259" key="5">
    <source>
        <dbReference type="PROSITE" id="PS51462"/>
    </source>
</evidence>
<dbReference type="InterPro" id="IPR000086">
    <property type="entry name" value="NUDIX_hydrolase_dom"/>
</dbReference>
<keyword evidence="7" id="KW-1185">Reference proteome</keyword>
<dbReference type="Proteomes" id="UP000294927">
    <property type="component" value="Unassembled WGS sequence"/>
</dbReference>
<name>A0A4R7W1L9_9PSEU</name>
<proteinExistence type="inferred from homology"/>
<evidence type="ECO:0000256" key="4">
    <source>
        <dbReference type="RuleBase" id="RU003476"/>
    </source>
</evidence>
<dbReference type="PANTHER" id="PTHR43046">
    <property type="entry name" value="GDP-MANNOSE MANNOSYL HYDROLASE"/>
    <property type="match status" value="1"/>
</dbReference>
<accession>A0A4R7W1L9</accession>
<feature type="domain" description="Nudix hydrolase" evidence="5">
    <location>
        <begin position="27"/>
        <end position="154"/>
    </location>
</feature>
<comment type="similarity">
    <text evidence="2 4">Belongs to the Nudix hydrolase family.</text>
</comment>
<evidence type="ECO:0000256" key="3">
    <source>
        <dbReference type="ARBA" id="ARBA00022801"/>
    </source>
</evidence>
<dbReference type="AlphaFoldDB" id="A0A4R7W1L9"/>
<dbReference type="CDD" id="cd02883">
    <property type="entry name" value="NUDIX_Hydrolase"/>
    <property type="match status" value="1"/>
</dbReference>
<organism evidence="6 7">
    <name type="scientific">Actinophytocola oryzae</name>
    <dbReference type="NCBI Taxonomy" id="502181"/>
    <lineage>
        <taxon>Bacteria</taxon>
        <taxon>Bacillati</taxon>
        <taxon>Actinomycetota</taxon>
        <taxon>Actinomycetes</taxon>
        <taxon>Pseudonocardiales</taxon>
        <taxon>Pseudonocardiaceae</taxon>
    </lineage>
</organism>
<dbReference type="PANTHER" id="PTHR43046:SF14">
    <property type="entry name" value="MUTT_NUDIX FAMILY PROTEIN"/>
    <property type="match status" value="1"/>
</dbReference>
<dbReference type="GO" id="GO:0016787">
    <property type="term" value="F:hydrolase activity"/>
    <property type="evidence" value="ECO:0007669"/>
    <property type="project" value="UniProtKB-KW"/>
</dbReference>
<dbReference type="Gene3D" id="3.90.79.10">
    <property type="entry name" value="Nucleoside Triphosphate Pyrophosphohydrolase"/>
    <property type="match status" value="1"/>
</dbReference>
<dbReference type="EMBL" id="SOCP01000002">
    <property type="protein sequence ID" value="TDV56460.1"/>
    <property type="molecule type" value="Genomic_DNA"/>
</dbReference>
<comment type="caution">
    <text evidence="6">The sequence shown here is derived from an EMBL/GenBank/DDBJ whole genome shotgun (WGS) entry which is preliminary data.</text>
</comment>
<comment type="cofactor">
    <cofactor evidence="1">
        <name>Mg(2+)</name>
        <dbReference type="ChEBI" id="CHEBI:18420"/>
    </cofactor>
</comment>
<gene>
    <name evidence="6" type="ORF">CLV71_102527</name>
</gene>